<evidence type="ECO:0000313" key="2">
    <source>
        <dbReference type="Proteomes" id="UP001418222"/>
    </source>
</evidence>
<name>A0AAP0G8T2_9ASPA</name>
<reference evidence="1 2" key="1">
    <citation type="journal article" date="2022" name="Nat. Plants">
        <title>Genomes of leafy and leafless Platanthera orchids illuminate the evolution of mycoheterotrophy.</title>
        <authorList>
            <person name="Li M.H."/>
            <person name="Liu K.W."/>
            <person name="Li Z."/>
            <person name="Lu H.C."/>
            <person name="Ye Q.L."/>
            <person name="Zhang D."/>
            <person name="Wang J.Y."/>
            <person name="Li Y.F."/>
            <person name="Zhong Z.M."/>
            <person name="Liu X."/>
            <person name="Yu X."/>
            <person name="Liu D.K."/>
            <person name="Tu X.D."/>
            <person name="Liu B."/>
            <person name="Hao Y."/>
            <person name="Liao X.Y."/>
            <person name="Jiang Y.T."/>
            <person name="Sun W.H."/>
            <person name="Chen J."/>
            <person name="Chen Y.Q."/>
            <person name="Ai Y."/>
            <person name="Zhai J.W."/>
            <person name="Wu S.S."/>
            <person name="Zhou Z."/>
            <person name="Hsiao Y.Y."/>
            <person name="Wu W.L."/>
            <person name="Chen Y.Y."/>
            <person name="Lin Y.F."/>
            <person name="Hsu J.L."/>
            <person name="Li C.Y."/>
            <person name="Wang Z.W."/>
            <person name="Zhao X."/>
            <person name="Zhong W.Y."/>
            <person name="Ma X.K."/>
            <person name="Ma L."/>
            <person name="Huang J."/>
            <person name="Chen G.Z."/>
            <person name="Huang M.Z."/>
            <person name="Huang L."/>
            <person name="Peng D.H."/>
            <person name="Luo Y.B."/>
            <person name="Zou S.Q."/>
            <person name="Chen S.P."/>
            <person name="Lan S."/>
            <person name="Tsai W.C."/>
            <person name="Van de Peer Y."/>
            <person name="Liu Z.J."/>
        </authorList>
    </citation>
    <scope>NUCLEOTIDE SEQUENCE [LARGE SCALE GENOMIC DNA]</scope>
    <source>
        <strain evidence="1">Lor287</strain>
    </source>
</reference>
<dbReference type="Proteomes" id="UP001418222">
    <property type="component" value="Unassembled WGS sequence"/>
</dbReference>
<evidence type="ECO:0000313" key="1">
    <source>
        <dbReference type="EMBL" id="KAK8944604.1"/>
    </source>
</evidence>
<accession>A0AAP0G8T2</accession>
<proteinExistence type="predicted"/>
<comment type="caution">
    <text evidence="1">The sequence shown here is derived from an EMBL/GenBank/DDBJ whole genome shotgun (WGS) entry which is preliminary data.</text>
</comment>
<dbReference type="EMBL" id="JBBWWQ010000006">
    <property type="protein sequence ID" value="KAK8944604.1"/>
    <property type="molecule type" value="Genomic_DNA"/>
</dbReference>
<sequence length="253" mass="28313">MNSVPEKMAMAKLKRHPITSLRETLIQRKERAPTLVNEKAQTTPMNNYCPAMKLKSKPRKLTEARVDLGHPSLFGLPQCVLSDPLASLRDLEGLGGSLWLRQGQFAMCASSSEPPIIKKNIVSQPSSSIRIPKTYIEVSLRALSRAFQFLLHLIIFLLSLHKPMVIQASILSAMKFDAGFDVDFEPFSHCDQIFQDILLLCEDQGLRKIMNQRIKLPLTEIKKCVYTLTTPDDSSIVGTISGQHFLLTPAIIS</sequence>
<protein>
    <submittedName>
        <fullName evidence="1">Uncharacterized protein</fullName>
    </submittedName>
</protein>
<keyword evidence="2" id="KW-1185">Reference proteome</keyword>
<organism evidence="1 2">
    <name type="scientific">Platanthera zijinensis</name>
    <dbReference type="NCBI Taxonomy" id="2320716"/>
    <lineage>
        <taxon>Eukaryota</taxon>
        <taxon>Viridiplantae</taxon>
        <taxon>Streptophyta</taxon>
        <taxon>Embryophyta</taxon>
        <taxon>Tracheophyta</taxon>
        <taxon>Spermatophyta</taxon>
        <taxon>Magnoliopsida</taxon>
        <taxon>Liliopsida</taxon>
        <taxon>Asparagales</taxon>
        <taxon>Orchidaceae</taxon>
        <taxon>Orchidoideae</taxon>
        <taxon>Orchideae</taxon>
        <taxon>Orchidinae</taxon>
        <taxon>Platanthera</taxon>
    </lineage>
</organism>
<gene>
    <name evidence="1" type="ORF">KSP39_PZI007920</name>
</gene>
<dbReference type="AlphaFoldDB" id="A0AAP0G8T2"/>